<reference evidence="7" key="1">
    <citation type="submission" date="2011-12" db="EMBL/GenBank/DDBJ databases">
        <title>The Draft Genome of Lepisosteus oculatus.</title>
        <authorList>
            <consortium name="The Broad Institute Genome Assembly &amp; Analysis Group"/>
            <consortium name="Computational R&amp;D Group"/>
            <consortium name="and Sequencing Platform"/>
            <person name="Di Palma F."/>
            <person name="Alfoldi J."/>
            <person name="Johnson J."/>
            <person name="Berlin A."/>
            <person name="Gnerre S."/>
            <person name="Jaffe D."/>
            <person name="MacCallum I."/>
            <person name="Young S."/>
            <person name="Walker B.J."/>
            <person name="Lander E.S."/>
            <person name="Lindblad-Toh K."/>
        </authorList>
    </citation>
    <scope>NUCLEOTIDE SEQUENCE [LARGE SCALE GENOMIC DNA]</scope>
</reference>
<dbReference type="InParanoid" id="W5N5S5"/>
<dbReference type="Pfam" id="PF00079">
    <property type="entry name" value="Serpin"/>
    <property type="match status" value="1"/>
</dbReference>
<evidence type="ECO:0000313" key="7">
    <source>
        <dbReference type="Proteomes" id="UP000018468"/>
    </source>
</evidence>
<dbReference type="STRING" id="7918.ENSLOCP00000015984"/>
<dbReference type="PANTHER" id="PTHR11461:SF191">
    <property type="entry name" value="PROTEIN Z-DEPENDENT PROTEASE INHIBITOR"/>
    <property type="match status" value="1"/>
</dbReference>
<keyword evidence="4" id="KW-0812">Transmembrane</keyword>
<feature type="transmembrane region" description="Helical" evidence="4">
    <location>
        <begin position="12"/>
        <end position="31"/>
    </location>
</feature>
<dbReference type="GO" id="GO:0007596">
    <property type="term" value="P:blood coagulation"/>
    <property type="evidence" value="ECO:0007669"/>
    <property type="project" value="InterPro"/>
</dbReference>
<evidence type="ECO:0000256" key="2">
    <source>
        <dbReference type="ARBA" id="ARBA00022900"/>
    </source>
</evidence>
<dbReference type="FunFam" id="3.30.497.10:FF:000001">
    <property type="entry name" value="Serine protease inhibitor"/>
    <property type="match status" value="1"/>
</dbReference>
<reference evidence="6" key="2">
    <citation type="submission" date="2025-08" db="UniProtKB">
        <authorList>
            <consortium name="Ensembl"/>
        </authorList>
    </citation>
    <scope>IDENTIFICATION</scope>
</reference>
<dbReference type="InterPro" id="IPR000215">
    <property type="entry name" value="Serpin_fam"/>
</dbReference>
<dbReference type="EMBL" id="AHAT01018998">
    <property type="status" value="NOT_ANNOTATED_CDS"/>
    <property type="molecule type" value="Genomic_DNA"/>
</dbReference>
<dbReference type="InterPro" id="IPR036186">
    <property type="entry name" value="Serpin_sf"/>
</dbReference>
<keyword evidence="4" id="KW-1133">Transmembrane helix</keyword>
<evidence type="ECO:0000256" key="4">
    <source>
        <dbReference type="SAM" id="Phobius"/>
    </source>
</evidence>
<dbReference type="AlphaFoldDB" id="W5N5S5"/>
<dbReference type="InterPro" id="IPR033835">
    <property type="entry name" value="PZI_serpin_dom"/>
</dbReference>
<dbReference type="Ensembl" id="ENSLOCT00000016014.1">
    <property type="protein sequence ID" value="ENSLOCP00000015984.1"/>
    <property type="gene ID" value="ENSLOCG00000012977.1"/>
</dbReference>
<dbReference type="Proteomes" id="UP000018468">
    <property type="component" value="Linkage group LG7"/>
</dbReference>
<keyword evidence="1" id="KW-0646">Protease inhibitor</keyword>
<evidence type="ECO:0000256" key="1">
    <source>
        <dbReference type="ARBA" id="ARBA00022690"/>
    </source>
</evidence>
<evidence type="ECO:0000259" key="5">
    <source>
        <dbReference type="SMART" id="SM00093"/>
    </source>
</evidence>
<dbReference type="InterPro" id="IPR023796">
    <property type="entry name" value="Serpin_dom"/>
</dbReference>
<dbReference type="PRINTS" id="PR00780">
    <property type="entry name" value="LEUSERPINII"/>
</dbReference>
<evidence type="ECO:0000256" key="3">
    <source>
        <dbReference type="RuleBase" id="RU000411"/>
    </source>
</evidence>
<dbReference type="GO" id="GO:0045861">
    <property type="term" value="P:negative regulation of proteolysis"/>
    <property type="evidence" value="ECO:0007669"/>
    <property type="project" value="UniProtKB-ARBA"/>
</dbReference>
<dbReference type="FunFam" id="2.30.39.10:FF:000035">
    <property type="entry name" value="Serine protease inhibitor (serpin) 16"/>
    <property type="match status" value="1"/>
</dbReference>
<dbReference type="InterPro" id="IPR023795">
    <property type="entry name" value="Serpin_CS"/>
</dbReference>
<dbReference type="InterPro" id="IPR042185">
    <property type="entry name" value="Serpin_sf_2"/>
</dbReference>
<protein>
    <submittedName>
        <fullName evidence="6">Serpin peptidase inhibitor, clade A (alpha-1 antiproteinase, antitrypsin), member 10a</fullName>
    </submittedName>
</protein>
<dbReference type="CDD" id="cd02055">
    <property type="entry name" value="serpinA10_PZI"/>
    <property type="match status" value="1"/>
</dbReference>
<dbReference type="HOGENOM" id="CLU_023330_2_1_1"/>
<comment type="similarity">
    <text evidence="3">Belongs to the serpin family.</text>
</comment>
<keyword evidence="4" id="KW-0472">Membrane</keyword>
<organism evidence="6 7">
    <name type="scientific">Lepisosteus oculatus</name>
    <name type="common">Spotted gar</name>
    <dbReference type="NCBI Taxonomy" id="7918"/>
    <lineage>
        <taxon>Eukaryota</taxon>
        <taxon>Metazoa</taxon>
        <taxon>Chordata</taxon>
        <taxon>Craniata</taxon>
        <taxon>Vertebrata</taxon>
        <taxon>Euteleostomi</taxon>
        <taxon>Actinopterygii</taxon>
        <taxon>Neopterygii</taxon>
        <taxon>Holostei</taxon>
        <taxon>Semionotiformes</taxon>
        <taxon>Lepisosteidae</taxon>
        <taxon>Lepisosteus</taxon>
    </lineage>
</organism>
<dbReference type="SMART" id="SM00093">
    <property type="entry name" value="SERPIN"/>
    <property type="match status" value="1"/>
</dbReference>
<dbReference type="GO" id="GO:0005615">
    <property type="term" value="C:extracellular space"/>
    <property type="evidence" value="ECO:0000318"/>
    <property type="project" value="GO_Central"/>
</dbReference>
<dbReference type="GO" id="GO:0030195">
    <property type="term" value="P:negative regulation of blood coagulation"/>
    <property type="evidence" value="ECO:0007669"/>
    <property type="project" value="UniProtKB-ARBA"/>
</dbReference>
<dbReference type="PROSITE" id="PS00284">
    <property type="entry name" value="SERPIN"/>
    <property type="match status" value="1"/>
</dbReference>
<dbReference type="Bgee" id="ENSLOCG00000012977">
    <property type="expression patterns" value="Expressed in liver and 6 other cell types or tissues"/>
</dbReference>
<feature type="domain" description="Serpin" evidence="5">
    <location>
        <begin position="55"/>
        <end position="412"/>
    </location>
</feature>
<dbReference type="SUPFAM" id="SSF56574">
    <property type="entry name" value="Serpins"/>
    <property type="match status" value="1"/>
</dbReference>
<dbReference type="PANTHER" id="PTHR11461">
    <property type="entry name" value="SERINE PROTEASE INHIBITOR, SERPIN"/>
    <property type="match status" value="1"/>
</dbReference>
<keyword evidence="2" id="KW-0722">Serine protease inhibitor</keyword>
<accession>W5N5S5</accession>
<dbReference type="GO" id="GO:0004867">
    <property type="term" value="F:serine-type endopeptidase inhibitor activity"/>
    <property type="evidence" value="ECO:0000318"/>
    <property type="project" value="GO_Central"/>
</dbReference>
<sequence length="415" mass="47132">IVNSVFKHVKLLIVLLCMLGGFLQVCASLFAPLSKGQKENPTIMDLSTKNTDFAMNLYRKLASHHDDNIFFSPLCMSVAFTMLSMAAKGDTYNQILKGLNLQLLQRADQADLIPELFRQLEANITQNQDLILARGSAMFVHQQFEIDKIFSEQIKKFFNSDIMNIDFSKTEASKTTINDYVKMKTNEKVMGLISQIDPLTQLVLVNTILFQGKWELPFNSSFTEEARFYVDKYNIVKVPMMFREDKYYLAYDPVLKLGILKLPYRGHAAMLVLLPDKGVDYTSIDDEISAESFLGWIQKLKKTKLEVQLPRFKMEQSYNMDKILPDLGIRNVFENTADLSGLSKEVGLKVSEVLHKAVIEVDEKGTEAAGATATGITGYSMPPRLIVDRPFLFLIYHEKTNSILFMGRVIDPTKN</sequence>
<evidence type="ECO:0000313" key="6">
    <source>
        <dbReference type="Ensembl" id="ENSLOCP00000015984.1"/>
    </source>
</evidence>
<keyword evidence="7" id="KW-1185">Reference proteome</keyword>
<dbReference type="GeneTree" id="ENSGT00940000159462"/>
<dbReference type="eggNOG" id="KOG2392">
    <property type="taxonomic scope" value="Eukaryota"/>
</dbReference>
<reference evidence="6" key="3">
    <citation type="submission" date="2025-09" db="UniProtKB">
        <authorList>
            <consortium name="Ensembl"/>
        </authorList>
    </citation>
    <scope>IDENTIFICATION</scope>
</reference>
<proteinExistence type="inferred from homology"/>
<dbReference type="InterPro" id="IPR042178">
    <property type="entry name" value="Serpin_sf_1"/>
</dbReference>
<dbReference type="Gene3D" id="2.30.39.10">
    <property type="entry name" value="Alpha-1-antitrypsin, domain 1"/>
    <property type="match status" value="1"/>
</dbReference>
<dbReference type="OMA" id="MGTHKLE"/>
<dbReference type="Gene3D" id="3.30.497.10">
    <property type="entry name" value="Antithrombin, subunit I, domain 2"/>
    <property type="match status" value="1"/>
</dbReference>
<name>W5N5S5_LEPOC</name>